<evidence type="ECO:0000256" key="2">
    <source>
        <dbReference type="SAM" id="Phobius"/>
    </source>
</evidence>
<accession>A0AB39S7L5</accession>
<feature type="compositionally biased region" description="Low complexity" evidence="1">
    <location>
        <begin position="13"/>
        <end position="29"/>
    </location>
</feature>
<name>A0AB39S7L5_9ACTN</name>
<sequence>MAVDQGVAGPPNQGAAGDSAQQAAGGPDAAQDRQEYEQILDSVVTSVSETYYSQLVQAVSVARGRAQAAQSTVTLFAGGLMAALSVTALADRPAATRWMGIASVALWLLAALFYLRAVASPVPENEPWGRKVTSRQELLNRVITKVRDEAKAIDKRQRLANWAAAAAVALSVLTFAQTVLTDPVRETAEGAIVVDPSYAPSLRALCSKESANSGRVEGNIVKDSLNTSFVEIEPARGVCEVQGTTLLLPRGKVRAVRWQDA</sequence>
<organism evidence="3">
    <name type="scientific">Streptomyces sp. R35</name>
    <dbReference type="NCBI Taxonomy" id="3238630"/>
    <lineage>
        <taxon>Bacteria</taxon>
        <taxon>Bacillati</taxon>
        <taxon>Actinomycetota</taxon>
        <taxon>Actinomycetes</taxon>
        <taxon>Kitasatosporales</taxon>
        <taxon>Streptomycetaceae</taxon>
        <taxon>Streptomyces</taxon>
    </lineage>
</organism>
<keyword evidence="2" id="KW-0812">Transmembrane</keyword>
<gene>
    <name evidence="3" type="ORF">AB5J50_16170</name>
</gene>
<reference evidence="3" key="1">
    <citation type="submission" date="2024-07" db="EMBL/GenBank/DDBJ databases">
        <authorList>
            <person name="Yu S.T."/>
        </authorList>
    </citation>
    <scope>NUCLEOTIDE SEQUENCE</scope>
    <source>
        <strain evidence="3">R35</strain>
    </source>
</reference>
<protein>
    <submittedName>
        <fullName evidence="3">Uncharacterized protein</fullName>
    </submittedName>
</protein>
<keyword evidence="2" id="KW-0472">Membrane</keyword>
<proteinExistence type="predicted"/>
<feature type="transmembrane region" description="Helical" evidence="2">
    <location>
        <begin position="159"/>
        <end position="180"/>
    </location>
</feature>
<feature type="transmembrane region" description="Helical" evidence="2">
    <location>
        <begin position="96"/>
        <end position="115"/>
    </location>
</feature>
<feature type="transmembrane region" description="Helical" evidence="2">
    <location>
        <begin position="73"/>
        <end position="90"/>
    </location>
</feature>
<evidence type="ECO:0000313" key="3">
    <source>
        <dbReference type="EMBL" id="XDQ62228.1"/>
    </source>
</evidence>
<dbReference type="RefSeq" id="WP_369258662.1">
    <property type="nucleotide sequence ID" value="NZ_CP163440.1"/>
</dbReference>
<feature type="region of interest" description="Disordered" evidence="1">
    <location>
        <begin position="1"/>
        <end position="31"/>
    </location>
</feature>
<dbReference type="AlphaFoldDB" id="A0AB39S7L5"/>
<keyword evidence="2" id="KW-1133">Transmembrane helix</keyword>
<evidence type="ECO:0000256" key="1">
    <source>
        <dbReference type="SAM" id="MobiDB-lite"/>
    </source>
</evidence>
<dbReference type="EMBL" id="CP163440">
    <property type="protein sequence ID" value="XDQ62228.1"/>
    <property type="molecule type" value="Genomic_DNA"/>
</dbReference>